<dbReference type="AlphaFoldDB" id="A0A6A7ZSZ5"/>
<gene>
    <name evidence="3" type="ORF">GHK45_19500</name>
</gene>
<reference evidence="3" key="1">
    <citation type="journal article" date="2013" name="Genome Biol.">
        <title>Comparative genomics of the core and accessory genomes of 48 Sinorhizobium strains comprising five genospecies.</title>
        <authorList>
            <person name="Sugawara M."/>
            <person name="Epstein B."/>
            <person name="Badgley B.D."/>
            <person name="Unno T."/>
            <person name="Xu L."/>
            <person name="Reese J."/>
            <person name="Gyaneshwar P."/>
            <person name="Denny R."/>
            <person name="Mudge J."/>
            <person name="Bharti A.K."/>
            <person name="Farmer A.D."/>
            <person name="May G.D."/>
            <person name="Woodward J.E."/>
            <person name="Medigue C."/>
            <person name="Vallenet D."/>
            <person name="Lajus A."/>
            <person name="Rouy Z."/>
            <person name="Martinez-Vaz B."/>
            <person name="Tiffin P."/>
            <person name="Young N.D."/>
            <person name="Sadowsky M.J."/>
        </authorList>
    </citation>
    <scope>NUCLEOTIDE SEQUENCE</scope>
    <source>
        <strain evidence="3">M30</strain>
    </source>
</reference>
<feature type="compositionally biased region" description="Basic and acidic residues" evidence="1">
    <location>
        <begin position="1066"/>
        <end position="1081"/>
    </location>
</feature>
<feature type="region of interest" description="Disordered" evidence="1">
    <location>
        <begin position="28"/>
        <end position="64"/>
    </location>
</feature>
<proteinExistence type="predicted"/>
<feature type="domain" description="LysM" evidence="2">
    <location>
        <begin position="68"/>
        <end position="114"/>
    </location>
</feature>
<name>A0A6A7ZSZ5_RHIML</name>
<evidence type="ECO:0000259" key="2">
    <source>
        <dbReference type="PROSITE" id="PS51782"/>
    </source>
</evidence>
<dbReference type="PROSITE" id="PS51782">
    <property type="entry name" value="LYSM"/>
    <property type="match status" value="1"/>
</dbReference>
<protein>
    <recommendedName>
        <fullName evidence="2">LysM domain-containing protein</fullName>
    </recommendedName>
</protein>
<evidence type="ECO:0000313" key="3">
    <source>
        <dbReference type="EMBL" id="MQW05854.1"/>
    </source>
</evidence>
<accession>A0A6A7ZSZ5</accession>
<sequence>MEFPTAKDRRPPLTQPINLQRLARQQFLRSSSHSAESNFQAALGRARDPQAAQNNNGARDTQTPGGIIIHKIKCGDTAIEIGEGRGYSLDQLQLMNPDLRDNPNVIVEGGTLTVLDQRLFNNVKAAVKTTDEAVSAQASYEDMTTNLGDVAPHVRKLMAIEAPSVRETAAEKRREAAELLTPGLLEEGLANALDERAMNEALDAHAAAIAPVGDGHPGFEAIIKEAKSGARDQINDIFGRKVEFTDQTTGSKRTADLRELMAEAEGTPAASRQRDASAQWQNVQHGMVALMDGLSQEAVKTNGGAGANKKLIETQAVQNVAQILAAATPNRETPLENDPYISTVNVAADEILVMRSIRAVNDAANDLDAALVSLDSIPELAELVEQTEGIDTDLAVQRIEGSQSVVNSAIFDLFRSQVDHGMGAIMADDRRVQDAVTKLTILADRMHTSKGEEAVQELASSLARVIHSTGEKSRQSSESLAIQIGSGLKEAIAAGHSPALAQEVARQLMDPSVVGTGNKYEKEASSILRQAGMGVEKLQETAESTGKEFYEKIVYVSELGRQNIGESSTFSHADGVNSLLESEKSLVEKTDHYGEAIVLTLASTQELPPELQGLEGARHLQDARNSLKNEVDQEIVAGKGKDAAINSIPLLAQSSPSAALASQRVAQDAALDRMKDVPAEDLNRLVEELGKLPTDDPYAEMATQLQSLEDPKAVLHDNPALTLALLDRFSTADQTQPDVRPAPNAGFLSRAGRDVLLEVFKFQTQGGGGLIPGISPIQPSADTRFDAMDRRLDALQNRLSAQSGTAGRLSGLTGVARNLWLKTYPIQTIEARTGLNAHTPSIPFVNTGSALLNLWGTATLTRSDVPMDQAWGWYFAGGAAKDLALAVDGTRGLITGRAGFSQIAGLRGWEWLPRIYNGAGVALSVLQVGHELGKGDLPMAAAWLPGTAASIYAAMPGAVAAGPVVTIGFLLTAGLVTGISQYRHVQDANRLEGPLGAYLKGAAPGVEKPESLANCDENGVPYLALNPTLAKAQGVSPSQMIGYLYELDVDERDKMIDYALQVKPNDDGEFPLKNDPDEKAEGQTPWMPQGRGVYIPPGSQYPAARDTRIQRHQIATVEDFQRWAREYDYTLPTG</sequence>
<feature type="region of interest" description="Disordered" evidence="1">
    <location>
        <begin position="1066"/>
        <end position="1091"/>
    </location>
</feature>
<dbReference type="InterPro" id="IPR018392">
    <property type="entry name" value="LysM"/>
</dbReference>
<feature type="compositionally biased region" description="Polar residues" evidence="1">
    <location>
        <begin position="51"/>
        <end position="64"/>
    </location>
</feature>
<organism evidence="3">
    <name type="scientific">Rhizobium meliloti</name>
    <name type="common">Ensifer meliloti</name>
    <name type="synonym">Sinorhizobium meliloti</name>
    <dbReference type="NCBI Taxonomy" id="382"/>
    <lineage>
        <taxon>Bacteria</taxon>
        <taxon>Pseudomonadati</taxon>
        <taxon>Pseudomonadota</taxon>
        <taxon>Alphaproteobacteria</taxon>
        <taxon>Hyphomicrobiales</taxon>
        <taxon>Rhizobiaceae</taxon>
        <taxon>Sinorhizobium/Ensifer group</taxon>
        <taxon>Sinorhizobium</taxon>
    </lineage>
</organism>
<feature type="compositionally biased region" description="Polar residues" evidence="1">
    <location>
        <begin position="28"/>
        <end position="40"/>
    </location>
</feature>
<evidence type="ECO:0000256" key="1">
    <source>
        <dbReference type="SAM" id="MobiDB-lite"/>
    </source>
</evidence>
<comment type="caution">
    <text evidence="3">The sequence shown here is derived from an EMBL/GenBank/DDBJ whole genome shotgun (WGS) entry which is preliminary data.</text>
</comment>
<dbReference type="EMBL" id="WISP01000144">
    <property type="protein sequence ID" value="MQW05854.1"/>
    <property type="molecule type" value="Genomic_DNA"/>
</dbReference>